<keyword evidence="5" id="KW-1185">Reference proteome</keyword>
<organism evidence="3 4">
    <name type="scientific">Parabacteroides acidifaciens</name>
    <dbReference type="NCBI Taxonomy" id="2290935"/>
    <lineage>
        <taxon>Bacteria</taxon>
        <taxon>Pseudomonadati</taxon>
        <taxon>Bacteroidota</taxon>
        <taxon>Bacteroidia</taxon>
        <taxon>Bacteroidales</taxon>
        <taxon>Tannerellaceae</taxon>
        <taxon>Parabacteroides</taxon>
    </lineage>
</organism>
<comment type="similarity">
    <text evidence="1">Belongs to the ComF/GntX family.</text>
</comment>
<protein>
    <submittedName>
        <fullName evidence="3">ComF family protein</fullName>
    </submittedName>
</protein>
<dbReference type="PANTHER" id="PTHR47505">
    <property type="entry name" value="DNA UTILIZATION PROTEIN YHGH"/>
    <property type="match status" value="1"/>
</dbReference>
<proteinExistence type="inferred from homology"/>
<evidence type="ECO:0000313" key="3">
    <source>
        <dbReference type="EMBL" id="RDU47812.1"/>
    </source>
</evidence>
<evidence type="ECO:0000313" key="2">
    <source>
        <dbReference type="EMBL" id="MBC8603443.1"/>
    </source>
</evidence>
<dbReference type="Proteomes" id="UP000256321">
    <property type="component" value="Unassembled WGS sequence"/>
</dbReference>
<dbReference type="PANTHER" id="PTHR47505:SF1">
    <property type="entry name" value="DNA UTILIZATION PROTEIN YHGH"/>
    <property type="match status" value="1"/>
</dbReference>
<dbReference type="EMBL" id="JACRTI010000059">
    <property type="protein sequence ID" value="MBC8603443.1"/>
    <property type="molecule type" value="Genomic_DNA"/>
</dbReference>
<evidence type="ECO:0000313" key="4">
    <source>
        <dbReference type="Proteomes" id="UP000256321"/>
    </source>
</evidence>
<accession>A0A3D8HAZ3</accession>
<dbReference type="InterPro" id="IPR051910">
    <property type="entry name" value="ComF/GntX_DNA_util-trans"/>
</dbReference>
<name>A0A3D8HAZ3_9BACT</name>
<dbReference type="CDD" id="cd06223">
    <property type="entry name" value="PRTases_typeI"/>
    <property type="match status" value="1"/>
</dbReference>
<reference evidence="2 5" key="2">
    <citation type="submission" date="2020-08" db="EMBL/GenBank/DDBJ databases">
        <title>Genome public.</title>
        <authorList>
            <person name="Liu C."/>
            <person name="Sun Q."/>
        </authorList>
    </citation>
    <scope>NUCLEOTIDE SEQUENCE [LARGE SCALE GENOMIC DNA]</scope>
    <source>
        <strain evidence="2 5">426_9</strain>
    </source>
</reference>
<dbReference type="EMBL" id="QREV01000059">
    <property type="protein sequence ID" value="RDU47812.1"/>
    <property type="molecule type" value="Genomic_DNA"/>
</dbReference>
<dbReference type="Proteomes" id="UP000629596">
    <property type="component" value="Unassembled WGS sequence"/>
</dbReference>
<dbReference type="Gene3D" id="3.40.50.2020">
    <property type="match status" value="1"/>
</dbReference>
<dbReference type="InterPro" id="IPR029057">
    <property type="entry name" value="PRTase-like"/>
</dbReference>
<comment type="caution">
    <text evidence="3">The sequence shown here is derived from an EMBL/GenBank/DDBJ whole genome shotgun (WGS) entry which is preliminary data.</text>
</comment>
<dbReference type="InterPro" id="IPR000836">
    <property type="entry name" value="PRTase_dom"/>
</dbReference>
<evidence type="ECO:0000256" key="1">
    <source>
        <dbReference type="ARBA" id="ARBA00008007"/>
    </source>
</evidence>
<gene>
    <name evidence="3" type="ORF">DWU89_17560</name>
    <name evidence="2" type="ORF">H8784_17155</name>
</gene>
<dbReference type="SUPFAM" id="SSF53271">
    <property type="entry name" value="PRTase-like"/>
    <property type="match status" value="1"/>
</dbReference>
<evidence type="ECO:0000313" key="5">
    <source>
        <dbReference type="Proteomes" id="UP000629596"/>
    </source>
</evidence>
<reference evidence="3 4" key="1">
    <citation type="submission" date="2018-07" db="EMBL/GenBank/DDBJ databases">
        <title>Parabacteroides acidifaciens nov. sp., isolated from human feces.</title>
        <authorList>
            <person name="Wang Y.J."/>
        </authorList>
    </citation>
    <scope>NUCLEOTIDE SEQUENCE [LARGE SCALE GENOMIC DNA]</scope>
    <source>
        <strain evidence="3 4">426-9</strain>
    </source>
</reference>
<sequence>MTMMKTLLNDLLNLFFPRLCLLCQTPLVKGEEHICLHCSNNLPYTHFTDLKTNAACRLFEGKVPFVAATALLRFEHGGYGQKLIHSLKYHGNKELGYQLGRRAAIACQKAGLFDTVDVLLPVPLHPERLKQRGYNQSEWIARGIQSVTGIPVDTTSVSRIKKTESQTRKQVYERQKNVENIFRLNDSEALKNRHALLVDDVITTGSTFLACAASIQAVPGIRISFLGITIA</sequence>
<dbReference type="AlphaFoldDB" id="A0A3D8HAZ3"/>